<keyword evidence="2" id="KW-0449">Lipoprotein</keyword>
<dbReference type="EMBL" id="CP039393">
    <property type="protein sequence ID" value="QCD34865.1"/>
    <property type="molecule type" value="Genomic_DNA"/>
</dbReference>
<keyword evidence="1" id="KW-1133">Transmembrane helix</keyword>
<evidence type="ECO:0000313" key="2">
    <source>
        <dbReference type="EMBL" id="QCD34865.1"/>
    </source>
</evidence>
<proteinExistence type="predicted"/>
<gene>
    <name evidence="2" type="primary">gldH</name>
    <name evidence="2" type="ORF">E7746_02720</name>
</gene>
<dbReference type="Proteomes" id="UP000297031">
    <property type="component" value="Chromosome"/>
</dbReference>
<name>A0A4P7VME2_9BACT</name>
<protein>
    <submittedName>
        <fullName evidence="2">Gliding motility lipoprotein GldH</fullName>
    </submittedName>
</protein>
<reference evidence="2 3" key="1">
    <citation type="submission" date="2019-02" db="EMBL/GenBank/DDBJ databases">
        <title>Isolation and identification of novel species under the genus Muribaculum.</title>
        <authorList>
            <person name="Miyake S."/>
            <person name="Ding Y."/>
            <person name="Low A."/>
            <person name="Soh M."/>
            <person name="Seedorf H."/>
        </authorList>
    </citation>
    <scope>NUCLEOTIDE SEQUENCE [LARGE SCALE GENOMIC DNA]</scope>
    <source>
        <strain evidence="2 3">TLL-A4</strain>
    </source>
</reference>
<dbReference type="OrthoDB" id="982482at2"/>
<sequence length="183" mass="20293">MTIASRNVTATTTVATTATNRQLNRAMTHLPKLLSIIAIMTLCLGACVPGHNDFSEFRNLPAEGWLYGDTVKFVPSIEDSTATGLLTVAIRHNNEYEFSNLWLEITRNTPGGVLRRDTVNLELSDIYGRWHGNGFGASYQYSDTVEYPASIINGSPLMVRHIMRVDTLCDIEQIGITFVSPKK</sequence>
<dbReference type="AlphaFoldDB" id="A0A4P7VME2"/>
<keyword evidence="1" id="KW-0812">Transmembrane</keyword>
<feature type="transmembrane region" description="Helical" evidence="1">
    <location>
        <begin position="33"/>
        <end position="51"/>
    </location>
</feature>
<evidence type="ECO:0000313" key="3">
    <source>
        <dbReference type="Proteomes" id="UP000297031"/>
    </source>
</evidence>
<dbReference type="KEGG" id="mgod:E7746_02720"/>
<organism evidence="2 3">
    <name type="scientific">Muribaculum gordoncarteri</name>
    <dbReference type="NCBI Taxonomy" id="2530390"/>
    <lineage>
        <taxon>Bacteria</taxon>
        <taxon>Pseudomonadati</taxon>
        <taxon>Bacteroidota</taxon>
        <taxon>Bacteroidia</taxon>
        <taxon>Bacteroidales</taxon>
        <taxon>Muribaculaceae</taxon>
        <taxon>Muribaculum</taxon>
    </lineage>
</organism>
<accession>A0A4P7VME2</accession>
<keyword evidence="3" id="KW-1185">Reference proteome</keyword>
<dbReference type="InterPro" id="IPR020018">
    <property type="entry name" value="Motility-assoc_lipoprot_GldH"/>
</dbReference>
<dbReference type="NCBIfam" id="TIGR03511">
    <property type="entry name" value="GldH_lipo"/>
    <property type="match status" value="1"/>
</dbReference>
<keyword evidence="1" id="KW-0472">Membrane</keyword>
<dbReference type="Pfam" id="PF14109">
    <property type="entry name" value="GldH_lipo"/>
    <property type="match status" value="1"/>
</dbReference>
<evidence type="ECO:0000256" key="1">
    <source>
        <dbReference type="SAM" id="Phobius"/>
    </source>
</evidence>